<dbReference type="PROSITE" id="PS50932">
    <property type="entry name" value="HTH_LACI_2"/>
    <property type="match status" value="1"/>
</dbReference>
<dbReference type="Gene3D" id="3.40.50.2300">
    <property type="match status" value="2"/>
</dbReference>
<gene>
    <name evidence="6" type="ORF">ACFO1S_22500</name>
</gene>
<keyword evidence="7" id="KW-1185">Reference proteome</keyword>
<dbReference type="InterPro" id="IPR010982">
    <property type="entry name" value="Lambda_DNA-bd_dom_sf"/>
</dbReference>
<keyword evidence="3" id="KW-0804">Transcription</keyword>
<dbReference type="InterPro" id="IPR000843">
    <property type="entry name" value="HTH_LacI"/>
</dbReference>
<dbReference type="SUPFAM" id="SSF53822">
    <property type="entry name" value="Periplasmic binding protein-like I"/>
    <property type="match status" value="1"/>
</dbReference>
<dbReference type="CDD" id="cd06267">
    <property type="entry name" value="PBP1_LacI_sugar_binding-like"/>
    <property type="match status" value="1"/>
</dbReference>
<keyword evidence="2 6" id="KW-0238">DNA-binding</keyword>
<dbReference type="Gene3D" id="1.10.260.40">
    <property type="entry name" value="lambda repressor-like DNA-binding domains"/>
    <property type="match status" value="1"/>
</dbReference>
<dbReference type="SMART" id="SM00354">
    <property type="entry name" value="HTH_LACI"/>
    <property type="match status" value="1"/>
</dbReference>
<evidence type="ECO:0000256" key="3">
    <source>
        <dbReference type="ARBA" id="ARBA00023163"/>
    </source>
</evidence>
<dbReference type="InterPro" id="IPR028082">
    <property type="entry name" value="Peripla_BP_I"/>
</dbReference>
<dbReference type="CDD" id="cd01392">
    <property type="entry name" value="HTH_LacI"/>
    <property type="match status" value="1"/>
</dbReference>
<protein>
    <submittedName>
        <fullName evidence="6">LacI family DNA-binding transcriptional regulator</fullName>
    </submittedName>
</protein>
<comment type="caution">
    <text evidence="6">The sequence shown here is derived from an EMBL/GenBank/DDBJ whole genome shotgun (WGS) entry which is preliminary data.</text>
</comment>
<dbReference type="Pfam" id="PF13377">
    <property type="entry name" value="Peripla_BP_3"/>
    <property type="match status" value="1"/>
</dbReference>
<feature type="domain" description="HTH lacI-type" evidence="5">
    <location>
        <begin position="4"/>
        <end position="58"/>
    </location>
</feature>
<evidence type="ECO:0000259" key="5">
    <source>
        <dbReference type="PROSITE" id="PS50932"/>
    </source>
</evidence>
<reference evidence="7" key="1">
    <citation type="journal article" date="2019" name="Int. J. Syst. Evol. Microbiol.">
        <title>The Global Catalogue of Microorganisms (GCM) 10K type strain sequencing project: providing services to taxonomists for standard genome sequencing and annotation.</title>
        <authorList>
            <consortium name="The Broad Institute Genomics Platform"/>
            <consortium name="The Broad Institute Genome Sequencing Center for Infectious Disease"/>
            <person name="Wu L."/>
            <person name="Ma J."/>
        </authorList>
    </citation>
    <scope>NUCLEOTIDE SEQUENCE [LARGE SCALE GENOMIC DNA]</scope>
    <source>
        <strain evidence="7">CGMCC 4.1641</strain>
    </source>
</reference>
<dbReference type="Pfam" id="PF00356">
    <property type="entry name" value="LacI"/>
    <property type="match status" value="1"/>
</dbReference>
<name>A0ABV8SH62_9BACL</name>
<dbReference type="InterPro" id="IPR046335">
    <property type="entry name" value="LacI/GalR-like_sensor"/>
</dbReference>
<evidence type="ECO:0000256" key="4">
    <source>
        <dbReference type="SAM" id="MobiDB-lite"/>
    </source>
</evidence>
<proteinExistence type="predicted"/>
<evidence type="ECO:0000256" key="2">
    <source>
        <dbReference type="ARBA" id="ARBA00023125"/>
    </source>
</evidence>
<accession>A0ABV8SH62</accession>
<dbReference type="PANTHER" id="PTHR30146:SF109">
    <property type="entry name" value="HTH-TYPE TRANSCRIPTIONAL REGULATOR GALS"/>
    <property type="match status" value="1"/>
</dbReference>
<dbReference type="PANTHER" id="PTHR30146">
    <property type="entry name" value="LACI-RELATED TRANSCRIPTIONAL REPRESSOR"/>
    <property type="match status" value="1"/>
</dbReference>
<dbReference type="GO" id="GO:0003677">
    <property type="term" value="F:DNA binding"/>
    <property type="evidence" value="ECO:0007669"/>
    <property type="project" value="UniProtKB-KW"/>
</dbReference>
<dbReference type="SUPFAM" id="SSF47413">
    <property type="entry name" value="lambda repressor-like DNA-binding domains"/>
    <property type="match status" value="1"/>
</dbReference>
<evidence type="ECO:0000256" key="1">
    <source>
        <dbReference type="ARBA" id="ARBA00023015"/>
    </source>
</evidence>
<feature type="region of interest" description="Disordered" evidence="4">
    <location>
        <begin position="323"/>
        <end position="348"/>
    </location>
</feature>
<evidence type="ECO:0000313" key="7">
    <source>
        <dbReference type="Proteomes" id="UP001595755"/>
    </source>
</evidence>
<keyword evidence="1" id="KW-0805">Transcription regulation</keyword>
<evidence type="ECO:0000313" key="6">
    <source>
        <dbReference type="EMBL" id="MFC4306207.1"/>
    </source>
</evidence>
<sequence>MDTMNIYDISRLAGVSRKTVQRVLNGATNVKPDTVARIRSIMEHHHFEPNAAARKLSSSKPTTVGIFIVQDVRRYKLYTDDLFYGAVIGGIISCSNSKGYNVLVSIIDISNADELLSMYRKRSVDAGIIISWSNVQAIADRVAEAGFPIAVFDQNNVQTPAANVLFPYLDNCRSAYDAACYLLDLGHKHLGFVTGDRSIPCSDQRLEGFLEAVRERGLTVASDDIMGGRFVERSGEEAIEIWLRENRLPEAIFCSNDLTAYGALQALAKHRIAVPDRVSVLGFDDLLVSQYTHPPLTSMKVPRVEMAVSVTLSLIERLEGATVPPSEPSSFRAAITERDSCRRASPSE</sequence>
<organism evidence="6 7">
    <name type="scientific">Cohnella boryungensis</name>
    <dbReference type="NCBI Taxonomy" id="768479"/>
    <lineage>
        <taxon>Bacteria</taxon>
        <taxon>Bacillati</taxon>
        <taxon>Bacillota</taxon>
        <taxon>Bacilli</taxon>
        <taxon>Bacillales</taxon>
        <taxon>Paenibacillaceae</taxon>
        <taxon>Cohnella</taxon>
    </lineage>
</organism>
<dbReference type="Proteomes" id="UP001595755">
    <property type="component" value="Unassembled WGS sequence"/>
</dbReference>
<dbReference type="EMBL" id="JBHSED010000058">
    <property type="protein sequence ID" value="MFC4306207.1"/>
    <property type="molecule type" value="Genomic_DNA"/>
</dbReference>